<dbReference type="InterPro" id="IPR050080">
    <property type="entry name" value="RNase_PH"/>
</dbReference>
<dbReference type="Pfam" id="PF01138">
    <property type="entry name" value="RNase_PH"/>
    <property type="match status" value="1"/>
</dbReference>
<evidence type="ECO:0000256" key="3">
    <source>
        <dbReference type="ARBA" id="ARBA00022552"/>
    </source>
</evidence>
<dbReference type="PANTHER" id="PTHR11953">
    <property type="entry name" value="EXOSOME COMPLEX COMPONENT"/>
    <property type="match status" value="1"/>
</dbReference>
<evidence type="ECO:0000256" key="2">
    <source>
        <dbReference type="ARBA" id="ARBA00006678"/>
    </source>
</evidence>
<dbReference type="GO" id="GO:0071028">
    <property type="term" value="P:nuclear mRNA surveillance"/>
    <property type="evidence" value="ECO:0007669"/>
    <property type="project" value="TreeGrafter"/>
</dbReference>
<accession>A0A922SMB1</accession>
<dbReference type="AlphaFoldDB" id="A0A922SMB1"/>
<comment type="subcellular location">
    <subcellularLocation>
        <location evidence="1">Nucleus</location>
    </subcellularLocation>
</comment>
<dbReference type="GO" id="GO:0016075">
    <property type="term" value="P:rRNA catabolic process"/>
    <property type="evidence" value="ECO:0007669"/>
    <property type="project" value="TreeGrafter"/>
</dbReference>
<keyword evidence="5" id="KW-0539">Nucleus</keyword>
<dbReference type="InterPro" id="IPR027408">
    <property type="entry name" value="PNPase/RNase_PH_dom_sf"/>
</dbReference>
<dbReference type="InterPro" id="IPR001247">
    <property type="entry name" value="ExoRNase_PH_dom1"/>
</dbReference>
<dbReference type="InterPro" id="IPR020568">
    <property type="entry name" value="Ribosomal_Su5_D2-typ_SF"/>
</dbReference>
<dbReference type="GO" id="GO:0071051">
    <property type="term" value="P:poly(A)-dependent snoRNA 3'-end processing"/>
    <property type="evidence" value="ECO:0007669"/>
    <property type="project" value="TreeGrafter"/>
</dbReference>
<evidence type="ECO:0000313" key="7">
    <source>
        <dbReference type="EMBL" id="KAH9642273.1"/>
    </source>
</evidence>
<feature type="domain" description="Exoribonuclease phosphorolytic" evidence="6">
    <location>
        <begin position="13"/>
        <end position="116"/>
    </location>
</feature>
<name>A0A922SMB1_SPOEX</name>
<evidence type="ECO:0000256" key="5">
    <source>
        <dbReference type="ARBA" id="ARBA00023242"/>
    </source>
</evidence>
<protein>
    <recommendedName>
        <fullName evidence="6">Exoribonuclease phosphorolytic domain-containing protein</fullName>
    </recommendedName>
</protein>
<keyword evidence="4" id="KW-0271">Exosome</keyword>
<sequence>MEVESTDLKDFKLRPMKCECNFLSKSDGSAILSQGQTVALVSVNGPLDIKMTSQSIEKATLEVLFTSKAGKPSVADRYKEHVIRQTCESAILSSLYPRTGITVSIQELEDYGGVSSMVYG</sequence>
<reference evidence="7" key="1">
    <citation type="journal article" date="2021" name="G3 (Bethesda)">
        <title>Genome and transcriptome analysis of the beet armyworm Spodoptera exigua reveals targets for pest control. .</title>
        <authorList>
            <person name="Simon S."/>
            <person name="Breeschoten T."/>
            <person name="Jansen H.J."/>
            <person name="Dirks R.P."/>
            <person name="Schranz M.E."/>
            <person name="Ros V.I.D."/>
        </authorList>
    </citation>
    <scope>NUCLEOTIDE SEQUENCE</scope>
    <source>
        <strain evidence="7">TB_SE_WUR_2020</strain>
    </source>
</reference>
<dbReference type="GO" id="GO:0006364">
    <property type="term" value="P:rRNA processing"/>
    <property type="evidence" value="ECO:0007669"/>
    <property type="project" value="UniProtKB-KW"/>
</dbReference>
<dbReference type="PANTHER" id="PTHR11953:SF1">
    <property type="entry name" value="EXOSOME COMPLEX COMPONENT RRP46"/>
    <property type="match status" value="1"/>
</dbReference>
<comment type="caution">
    <text evidence="7">The sequence shown here is derived from an EMBL/GenBank/DDBJ whole genome shotgun (WGS) entry which is preliminary data.</text>
</comment>
<dbReference type="Gene3D" id="3.30.230.70">
    <property type="entry name" value="GHMP Kinase, N-terminal domain"/>
    <property type="match status" value="1"/>
</dbReference>
<dbReference type="Proteomes" id="UP000814243">
    <property type="component" value="Unassembled WGS sequence"/>
</dbReference>
<gene>
    <name evidence="7" type="ORF">HF086_009637</name>
</gene>
<evidence type="ECO:0000256" key="4">
    <source>
        <dbReference type="ARBA" id="ARBA00022835"/>
    </source>
</evidence>
<keyword evidence="3" id="KW-0698">rRNA processing</keyword>
<evidence type="ECO:0000313" key="8">
    <source>
        <dbReference type="Proteomes" id="UP000814243"/>
    </source>
</evidence>
<dbReference type="EMBL" id="JACEFF010000192">
    <property type="protein sequence ID" value="KAH9642273.1"/>
    <property type="molecule type" value="Genomic_DNA"/>
</dbReference>
<dbReference type="GO" id="GO:0003723">
    <property type="term" value="F:RNA binding"/>
    <property type="evidence" value="ECO:0007669"/>
    <property type="project" value="TreeGrafter"/>
</dbReference>
<dbReference type="SUPFAM" id="SSF54211">
    <property type="entry name" value="Ribosomal protein S5 domain 2-like"/>
    <property type="match status" value="1"/>
</dbReference>
<evidence type="ECO:0000256" key="1">
    <source>
        <dbReference type="ARBA" id="ARBA00004123"/>
    </source>
</evidence>
<comment type="similarity">
    <text evidence="2">Belongs to the RNase PH family.</text>
</comment>
<dbReference type="GO" id="GO:0000176">
    <property type="term" value="C:nuclear exosome (RNase complex)"/>
    <property type="evidence" value="ECO:0007669"/>
    <property type="project" value="TreeGrafter"/>
</dbReference>
<dbReference type="GO" id="GO:0000177">
    <property type="term" value="C:cytoplasmic exosome (RNase complex)"/>
    <property type="evidence" value="ECO:0007669"/>
    <property type="project" value="TreeGrafter"/>
</dbReference>
<proteinExistence type="inferred from homology"/>
<evidence type="ECO:0000259" key="6">
    <source>
        <dbReference type="Pfam" id="PF01138"/>
    </source>
</evidence>
<organism evidence="7 8">
    <name type="scientific">Spodoptera exigua</name>
    <name type="common">Beet armyworm</name>
    <name type="synonym">Noctua fulgens</name>
    <dbReference type="NCBI Taxonomy" id="7107"/>
    <lineage>
        <taxon>Eukaryota</taxon>
        <taxon>Metazoa</taxon>
        <taxon>Ecdysozoa</taxon>
        <taxon>Arthropoda</taxon>
        <taxon>Hexapoda</taxon>
        <taxon>Insecta</taxon>
        <taxon>Pterygota</taxon>
        <taxon>Neoptera</taxon>
        <taxon>Endopterygota</taxon>
        <taxon>Lepidoptera</taxon>
        <taxon>Glossata</taxon>
        <taxon>Ditrysia</taxon>
        <taxon>Noctuoidea</taxon>
        <taxon>Noctuidae</taxon>
        <taxon>Amphipyrinae</taxon>
        <taxon>Spodoptera</taxon>
    </lineage>
</organism>
<dbReference type="GO" id="GO:0005730">
    <property type="term" value="C:nucleolus"/>
    <property type="evidence" value="ECO:0007669"/>
    <property type="project" value="TreeGrafter"/>
</dbReference>
<dbReference type="GO" id="GO:0034475">
    <property type="term" value="P:U4 snRNA 3'-end processing"/>
    <property type="evidence" value="ECO:0007669"/>
    <property type="project" value="TreeGrafter"/>
</dbReference>